<proteinExistence type="predicted"/>
<dbReference type="NCBIfam" id="NF033542">
    <property type="entry name" value="transpos_IS110"/>
    <property type="match status" value="1"/>
</dbReference>
<dbReference type="PANTHER" id="PTHR33055:SF3">
    <property type="entry name" value="PUTATIVE TRANSPOSASE FOR IS117-RELATED"/>
    <property type="match status" value="1"/>
</dbReference>
<dbReference type="InterPro" id="IPR003346">
    <property type="entry name" value="Transposase_20"/>
</dbReference>
<evidence type="ECO:0000259" key="2">
    <source>
        <dbReference type="Pfam" id="PF01548"/>
    </source>
</evidence>
<reference evidence="5" key="1">
    <citation type="journal article" date="2019" name="Int. J. Syst. Evol. Microbiol.">
        <title>The Global Catalogue of Microorganisms (GCM) 10K type strain sequencing project: providing services to taxonomists for standard genome sequencing and annotation.</title>
        <authorList>
            <consortium name="The Broad Institute Genomics Platform"/>
            <consortium name="The Broad Institute Genome Sequencing Center for Infectious Disease"/>
            <person name="Wu L."/>
            <person name="Ma J."/>
        </authorList>
    </citation>
    <scope>NUCLEOTIDE SEQUENCE [LARGE SCALE GENOMIC DNA]</scope>
    <source>
        <strain evidence="5">KCTC 42805</strain>
    </source>
</reference>
<name>A0ABW5MEQ9_9BACT</name>
<evidence type="ECO:0000259" key="3">
    <source>
        <dbReference type="Pfam" id="PF02371"/>
    </source>
</evidence>
<dbReference type="Pfam" id="PF01548">
    <property type="entry name" value="DEDD_Tnp_IS110"/>
    <property type="match status" value="1"/>
</dbReference>
<feature type="domain" description="Transposase IS110-like N-terminal" evidence="2">
    <location>
        <begin position="7"/>
        <end position="152"/>
    </location>
</feature>
<dbReference type="EMBL" id="JBHULN010000049">
    <property type="protein sequence ID" value="MFD2574679.1"/>
    <property type="molecule type" value="Genomic_DNA"/>
</dbReference>
<comment type="caution">
    <text evidence="4">The sequence shown here is derived from an EMBL/GenBank/DDBJ whole genome shotgun (WGS) entry which is preliminary data.</text>
</comment>
<gene>
    <name evidence="4" type="ORF">ACFSUS_28885</name>
</gene>
<dbReference type="InterPro" id="IPR047650">
    <property type="entry name" value="Transpos_IS110"/>
</dbReference>
<evidence type="ECO:0000313" key="5">
    <source>
        <dbReference type="Proteomes" id="UP001597469"/>
    </source>
</evidence>
<evidence type="ECO:0000313" key="4">
    <source>
        <dbReference type="EMBL" id="MFD2574679.1"/>
    </source>
</evidence>
<dbReference type="PANTHER" id="PTHR33055">
    <property type="entry name" value="TRANSPOSASE FOR INSERTION SEQUENCE ELEMENT IS1111A"/>
    <property type="match status" value="1"/>
</dbReference>
<dbReference type="RefSeq" id="WP_381528787.1">
    <property type="nucleotide sequence ID" value="NZ_JBHULN010000049.1"/>
</dbReference>
<feature type="coiled-coil region" evidence="1">
    <location>
        <begin position="177"/>
        <end position="204"/>
    </location>
</feature>
<dbReference type="Pfam" id="PF02371">
    <property type="entry name" value="Transposase_20"/>
    <property type="match status" value="1"/>
</dbReference>
<dbReference type="Proteomes" id="UP001597469">
    <property type="component" value="Unassembled WGS sequence"/>
</dbReference>
<evidence type="ECO:0000256" key="1">
    <source>
        <dbReference type="SAM" id="Coils"/>
    </source>
</evidence>
<organism evidence="4 5">
    <name type="scientific">Spirosoma soli</name>
    <dbReference type="NCBI Taxonomy" id="1770529"/>
    <lineage>
        <taxon>Bacteria</taxon>
        <taxon>Pseudomonadati</taxon>
        <taxon>Bacteroidota</taxon>
        <taxon>Cytophagia</taxon>
        <taxon>Cytophagales</taxon>
        <taxon>Cytophagaceae</taxon>
        <taxon>Spirosoma</taxon>
    </lineage>
</organism>
<feature type="domain" description="Transposase IS116/IS110/IS902 C-terminal" evidence="3">
    <location>
        <begin position="207"/>
        <end position="292"/>
    </location>
</feature>
<dbReference type="InterPro" id="IPR002525">
    <property type="entry name" value="Transp_IS110-like_N"/>
</dbReference>
<keyword evidence="5" id="KW-1185">Reference proteome</keyword>
<accession>A0ABW5MEQ9</accession>
<sequence length="335" mass="37531">MDIHYYIGIDVSKATLDWAVFDGKTVVLQTQSPNSELGIKATLKLIKALPDFASQTSITCSEHTGIYNALILSLLSAAGFPLWLESSLQIKQAGGLQRGKSDQIDAVRIAEYAFRFRDRLRLWQPPRQLLQDLTSLSALRQRLLLVRSQLQQPIDEQAGFTKSAQQKQLVKNCQASLKAITADLAQVEKLIAQLIDQDDRLKELFALVTSIPGIGVSTATEVILATDEFKAITDPKKLACHAGVAPFEYRSGTSVRGKTRVSQHARKRLKSLFHMAAMSAIQVKGELQDYYRRKVAEGKNKMLVLNAIRNKLIHRIYAVVRRGEKYDKFYTPSFV</sequence>
<protein>
    <submittedName>
        <fullName evidence="4">IS110 family transposase</fullName>
    </submittedName>
</protein>
<keyword evidence="1" id="KW-0175">Coiled coil</keyword>